<dbReference type="EMBL" id="CAUYUJ010012069">
    <property type="protein sequence ID" value="CAK0833192.1"/>
    <property type="molecule type" value="Genomic_DNA"/>
</dbReference>
<evidence type="ECO:0000313" key="3">
    <source>
        <dbReference type="EMBL" id="CAK0833192.1"/>
    </source>
</evidence>
<proteinExistence type="predicted"/>
<evidence type="ECO:0000259" key="2">
    <source>
        <dbReference type="Pfam" id="PF14655"/>
    </source>
</evidence>
<reference evidence="3" key="1">
    <citation type="submission" date="2023-10" db="EMBL/GenBank/DDBJ databases">
        <authorList>
            <person name="Chen Y."/>
            <person name="Shah S."/>
            <person name="Dougan E. K."/>
            <person name="Thang M."/>
            <person name="Chan C."/>
        </authorList>
    </citation>
    <scope>NUCLEOTIDE SEQUENCE [LARGE SCALE GENOMIC DNA]</scope>
</reference>
<evidence type="ECO:0000256" key="1">
    <source>
        <dbReference type="SAM" id="MobiDB-lite"/>
    </source>
</evidence>
<dbReference type="InterPro" id="IPR043502">
    <property type="entry name" value="DNA/RNA_pol_sf"/>
</dbReference>
<gene>
    <name evidence="3" type="ORF">PCOR1329_LOCUS30964</name>
</gene>
<protein>
    <recommendedName>
        <fullName evidence="2">Rab3-GAP regulatory subunit N-terminal domain-containing protein</fullName>
    </recommendedName>
</protein>
<dbReference type="Proteomes" id="UP001189429">
    <property type="component" value="Unassembled WGS sequence"/>
</dbReference>
<sequence>MNLETSKGYRDAHVAWVCQEDHRGAPVHPPGGGAGNGAETAVAALPHDGREASADSDRPPGGLGLAIYAPRRGLLELWDVGAPERPWRVGAAAVGLDCQLLGWQGTALLIQRTGSIDRVCWTSADWCMVVGQVAQAAILGAANIGGAWLGRCPACPPQPGCPAPVLSCPPVSLTCPAPPAPPSLSCPQVTCAAPSCPPCEAPAREEAAPCPSPAREDAGADGRAGACLPLWAVVLIAGALVEDNMLAVVSSSDLVPGDVILVRYAEEDLWHERVLCWALPVDKSGAVHWVVATPDGDMYAETIEGGSPDDSPVEWIRPATDGRLPAGFQDAVYSFQRGEIDGAFLEKCVKKGATLALKGAKQHGEAPVTMTVARAPDGRRVPIEDVVGAGFVQPALRDGAPDGADAGGGVAAGTATPGTGVWRVVEEGNSLGYDVGREVKPVTVYIGCKGVYSPDGKDAVFVEFSDEDEADFVKRVAPRPPPKEAPAQDARTLAIKFSPQGRMRDWRDVVDSCQQEDFDDFPVSGPRSMSWCLHFLRRHHTPLDHHLTFRSTCSLKPEQWGVAEHETLLRIIELAGQYDQLDVTNLACMEAAARRVQTIEWAYHDKIRETDAGSTSRLSIEEATAFSGLSRAGDLMMVAPALLEHVKLQVEKGAAIMKNIRKAKGERELRRKDNKGNNKDKEKGRRILRRQAVANLANRAIYTLNDLAGGERGSSVSQPGERRAPHVVVQRRVCAAAAAMGPPPALSPSGALQELRGCTVCEDVQSTVVPFDDMKASLPGAPRDTYMDEVLRNSPHEYRRLVKRLERAGMIDYAIQPQEFCSLFFVRKKNGSQRLVVDCRRSNCWFSAADPVQLSAGAGLGNLEVPDGARLCVGHVDIKDAFYHFELPERVRNLFALPAVPAWMAGLAEDIPGLEQTSFLRDRGPAPATTPACHTVYVDNFLALGTCRSTVERLVRQVDEALQSLGLPTHEVAASSLEEEVLGWEINGRLGFIRPRPERAWRMRLALDGSLETRKVSARDIEKVVGHCTFLALLSRTSLSIFRSVYTFIARHRDHGTVPLWDSVRWELEAFRNVIPLIRRDFGAPWSSKVMASDASFWGYGVVSRDLPPDKVQQLGRVSERWRFSGKAQVRSREGVLGPDGELDIGDWVKEVEEDSQEREGALSDLPEVLKEKGRAVLMSKKWGVPISNIVQGEAPLLARSTPGATAAPRATAAAPRVGPRTCPRLLRSAAAQLKAARRALRLPVAARQRYVQARSVRTEAVRRRYSEFLDELDQWLGLSGLSRRPCPSDRLAAGTVDQFDQDASDWMNEQYMEGYDHWRGSNLMAAIAWADPRLGRAGGHGLPLSRQALKGWRNLTPAASRLPLPAEVVFAIATELLVMDRWSMALCTVLSLVFLMRPGDWRTVRVEHLAPPAVGGSRGLARWSLALHPLENEGSLPGKTGEFDESLLLDLDEDQWLAPLCRRLVLGRDPQEPLFAFSQAEFARCFKMAGAKLMLQRPPPPCILRHSGASRDFAEQRRTLVGVKRRGRRRTDASVRRYEKGGRLGSEFSKLPLRLQGHARWCLWYLPAALSGSLRPRGFRALCPPPLRSNDLVMGLEGLSAADQDAAQINLVLKRPRSLDIREPQIVVNFPLDALPWHHRVLLHAMGDGRWMCLTPDMEITQHNLNELRHYVLDRNAQFPRWVLAGLYAFDPIDPGELLELKRQARQRAALLGAGDPEDEADLASVIAEPQDARFGEVVPEDVVENPNRCAHLRRKGIVVLDGQERMIELISRDERDDWMKERKESCVDIRLNGDQRTKIGRRDVDFRDAVEQMEQVELADYTDLGPRAMGEFITSVAVGSGNLTSYQAEWERMSGVFSGGAQCHEHRSLLEIARRAICMGQLNVKNLHCVEALVRRFIQIEMAVQRNPRHPDFSGLEDAVGGPTGATGSAAVPRCTEFAVARQKDRANILKQMSRALPRLMTVGALDVELEARPSLSGGLADIQERIDFYGNPSSEAVDGERSLREILRSTDQYDLEPQHLASYDVTRLRVCKGDINSVPVTDLLPAEAAGFLRHFQSQIELSEPEIAERVREAGGMPEPCWDPRLRGDAELRRDFFRRLAKIGIVGFRRAIKSRCGAFFAHKKDGNIRFICDARATNMCHRLPPRAVLGGAACLSEIDLSGYATALGGFGGVCEPRFSGADVKDCFYQLANEEMGSWFGFDSALTIEDWDMGITRVWDDDVGDWTPARAGELLFVPLPPCFTDGLGLGVVLCPGGRRATGLALCCRWRSALLRDKRPAPLLRPGRPLAAVYVDNFTGVGGSAADAELGVRAFEERAAEAGLALRAADVAVEELESLGLVLCGTDRRVRQRPKRVWRFYFATKALLKRGHATGAELRVWAGHAAALLGLQPCLLSILQDVYHFIGDGSRRRAAFPATVRGELRMAAIACFLTEVDLGAPLADEVHVSDSSSSGFCLMYGRKPLRAAWDAHRWRGRWRFVEVEAW</sequence>
<dbReference type="Gene3D" id="3.10.10.10">
    <property type="entry name" value="HIV Type 1 Reverse Transcriptase, subunit A, domain 1"/>
    <property type="match status" value="1"/>
</dbReference>
<keyword evidence="4" id="KW-1185">Reference proteome</keyword>
<feature type="domain" description="Rab3-GAP regulatory subunit N-terminal" evidence="2">
    <location>
        <begin position="7"/>
        <end position="101"/>
    </location>
</feature>
<dbReference type="InterPro" id="IPR043128">
    <property type="entry name" value="Rev_trsase/Diguanyl_cyclase"/>
</dbReference>
<comment type="caution">
    <text evidence="3">The sequence shown here is derived from an EMBL/GenBank/DDBJ whole genome shotgun (WGS) entry which is preliminary data.</text>
</comment>
<organism evidence="3 4">
    <name type="scientific">Prorocentrum cordatum</name>
    <dbReference type="NCBI Taxonomy" id="2364126"/>
    <lineage>
        <taxon>Eukaryota</taxon>
        <taxon>Sar</taxon>
        <taxon>Alveolata</taxon>
        <taxon>Dinophyceae</taxon>
        <taxon>Prorocentrales</taxon>
        <taxon>Prorocentraceae</taxon>
        <taxon>Prorocentrum</taxon>
    </lineage>
</organism>
<dbReference type="Pfam" id="PF14655">
    <property type="entry name" value="RAB3GAP2_N"/>
    <property type="match status" value="1"/>
</dbReference>
<dbReference type="SUPFAM" id="SSF56672">
    <property type="entry name" value="DNA/RNA polymerases"/>
    <property type="match status" value="1"/>
</dbReference>
<dbReference type="InterPro" id="IPR032839">
    <property type="entry name" value="RAB3GAP_N"/>
</dbReference>
<accession>A0ABN9SN01</accession>
<evidence type="ECO:0000313" key="4">
    <source>
        <dbReference type="Proteomes" id="UP001189429"/>
    </source>
</evidence>
<name>A0ABN9SN01_9DINO</name>
<dbReference type="Gene3D" id="3.30.70.270">
    <property type="match status" value="1"/>
</dbReference>
<feature type="region of interest" description="Disordered" evidence="1">
    <location>
        <begin position="665"/>
        <end position="685"/>
    </location>
</feature>